<organism evidence="5 6">
    <name type="scientific">Candidatus Wallbacteria bacterium HGW-Wallbacteria-1</name>
    <dbReference type="NCBI Taxonomy" id="2013854"/>
    <lineage>
        <taxon>Bacteria</taxon>
        <taxon>Candidatus Walliibacteriota</taxon>
    </lineage>
</organism>
<dbReference type="Pfam" id="PF00436">
    <property type="entry name" value="SSB"/>
    <property type="match status" value="1"/>
</dbReference>
<dbReference type="GO" id="GO:0009295">
    <property type="term" value="C:nucleoid"/>
    <property type="evidence" value="ECO:0007669"/>
    <property type="project" value="TreeGrafter"/>
</dbReference>
<dbReference type="AlphaFoldDB" id="A0A2N1PUG9"/>
<evidence type="ECO:0000256" key="3">
    <source>
        <dbReference type="PIRNR" id="PIRNR002070"/>
    </source>
</evidence>
<dbReference type="HAMAP" id="MF_00984">
    <property type="entry name" value="SSB"/>
    <property type="match status" value="1"/>
</dbReference>
<evidence type="ECO:0000256" key="1">
    <source>
        <dbReference type="ARBA" id="ARBA00023125"/>
    </source>
</evidence>
<comment type="caution">
    <text evidence="5">The sequence shown here is derived from an EMBL/GenBank/DDBJ whole genome shotgun (WGS) entry which is preliminary data.</text>
</comment>
<dbReference type="GO" id="GO:0006260">
    <property type="term" value="P:DNA replication"/>
    <property type="evidence" value="ECO:0007669"/>
    <property type="project" value="InterPro"/>
</dbReference>
<keyword evidence="1 2" id="KW-0238">DNA-binding</keyword>
<feature type="region of interest" description="Disordered" evidence="4">
    <location>
        <begin position="105"/>
        <end position="130"/>
    </location>
</feature>
<evidence type="ECO:0000313" key="5">
    <source>
        <dbReference type="EMBL" id="PKK91985.1"/>
    </source>
</evidence>
<gene>
    <name evidence="5" type="ORF">CVV64_00795</name>
</gene>
<dbReference type="InterPro" id="IPR011344">
    <property type="entry name" value="ssDNA-bd"/>
</dbReference>
<proteinExistence type="inferred from homology"/>
<dbReference type="Proteomes" id="UP000233256">
    <property type="component" value="Unassembled WGS sequence"/>
</dbReference>
<feature type="compositionally biased region" description="Basic and acidic residues" evidence="4">
    <location>
        <begin position="111"/>
        <end position="121"/>
    </location>
</feature>
<name>A0A2N1PUG9_9BACT</name>
<comment type="caution">
    <text evidence="2">Lacks conserved residue(s) required for the propagation of feature annotation.</text>
</comment>
<dbReference type="SUPFAM" id="SSF50249">
    <property type="entry name" value="Nucleic acid-binding proteins"/>
    <property type="match status" value="1"/>
</dbReference>
<dbReference type="PIRSF" id="PIRSF002070">
    <property type="entry name" value="SSB"/>
    <property type="match status" value="1"/>
</dbReference>
<dbReference type="InterPro" id="IPR012340">
    <property type="entry name" value="NA-bd_OB-fold"/>
</dbReference>
<dbReference type="PROSITE" id="PS50935">
    <property type="entry name" value="SSB"/>
    <property type="match status" value="1"/>
</dbReference>
<dbReference type="NCBIfam" id="TIGR00621">
    <property type="entry name" value="ssb"/>
    <property type="match status" value="1"/>
</dbReference>
<evidence type="ECO:0000256" key="2">
    <source>
        <dbReference type="HAMAP-Rule" id="MF_00984"/>
    </source>
</evidence>
<dbReference type="GO" id="GO:0003697">
    <property type="term" value="F:single-stranded DNA binding"/>
    <property type="evidence" value="ECO:0007669"/>
    <property type="project" value="UniProtKB-UniRule"/>
</dbReference>
<dbReference type="EMBL" id="PGXC01000001">
    <property type="protein sequence ID" value="PKK91985.1"/>
    <property type="molecule type" value="Genomic_DNA"/>
</dbReference>
<comment type="subunit">
    <text evidence="2">Homotetramer.</text>
</comment>
<dbReference type="Gene3D" id="2.40.50.140">
    <property type="entry name" value="Nucleic acid-binding proteins"/>
    <property type="match status" value="1"/>
</dbReference>
<dbReference type="PANTHER" id="PTHR10302">
    <property type="entry name" value="SINGLE-STRANDED DNA-BINDING PROTEIN"/>
    <property type="match status" value="1"/>
</dbReference>
<accession>A0A2N1PUG9</accession>
<reference evidence="5 6" key="1">
    <citation type="journal article" date="2017" name="ISME J.">
        <title>Potential for microbial H2 and metal transformations associated with novel bacteria and archaea in deep terrestrial subsurface sediments.</title>
        <authorList>
            <person name="Hernsdorf A.W."/>
            <person name="Amano Y."/>
            <person name="Miyakawa K."/>
            <person name="Ise K."/>
            <person name="Suzuki Y."/>
            <person name="Anantharaman K."/>
            <person name="Probst A."/>
            <person name="Burstein D."/>
            <person name="Thomas B.C."/>
            <person name="Banfield J.F."/>
        </authorList>
    </citation>
    <scope>NUCLEOTIDE SEQUENCE [LARGE SCALE GENOMIC DNA]</scope>
    <source>
        <strain evidence="5">HGW-Wallbacteria-1</strain>
    </source>
</reference>
<dbReference type="PANTHER" id="PTHR10302:SF27">
    <property type="entry name" value="SINGLE-STRANDED DNA-BINDING PROTEIN"/>
    <property type="match status" value="1"/>
</dbReference>
<evidence type="ECO:0000313" key="6">
    <source>
        <dbReference type="Proteomes" id="UP000233256"/>
    </source>
</evidence>
<evidence type="ECO:0000256" key="4">
    <source>
        <dbReference type="SAM" id="MobiDB-lite"/>
    </source>
</evidence>
<dbReference type="InterPro" id="IPR000424">
    <property type="entry name" value="Primosome_PriB/ssb"/>
</dbReference>
<sequence>MANLNRVLLIGRLTRDPELKYTPAGVPVCNFSIAVNRSFGKGEEKTADFFRIECWRGLAETCAKFLAKGRMVHISGRIQTRSYEAQDGTKRSAWEVVANEVQFIGKGGSPSREDSGERNESFDMDDMIPF</sequence>
<dbReference type="CDD" id="cd04496">
    <property type="entry name" value="SSB_OBF"/>
    <property type="match status" value="1"/>
</dbReference>
<protein>
    <recommendedName>
        <fullName evidence="2 3">Single-stranded DNA-binding protein</fullName>
        <shortName evidence="2">SSB</shortName>
    </recommendedName>
</protein>